<evidence type="ECO:0000256" key="2">
    <source>
        <dbReference type="ARBA" id="ARBA00010214"/>
    </source>
</evidence>
<keyword evidence="14" id="KW-1185">Reference proteome</keyword>
<keyword evidence="6 13" id="KW-0808">Transferase</keyword>
<name>S9RES8_9RHOB</name>
<evidence type="ECO:0000256" key="1">
    <source>
        <dbReference type="ARBA" id="ARBA00004726"/>
    </source>
</evidence>
<dbReference type="HOGENOM" id="CLU_048437_4_2_5"/>
<keyword evidence="10" id="KW-0067">ATP-binding</keyword>
<dbReference type="CDD" id="cd02064">
    <property type="entry name" value="FAD_synthetase_N"/>
    <property type="match status" value="1"/>
</dbReference>
<keyword evidence="5" id="KW-0288">FMN</keyword>
<dbReference type="GO" id="GO:0009398">
    <property type="term" value="P:FMN biosynthetic process"/>
    <property type="evidence" value="ECO:0007669"/>
    <property type="project" value="TreeGrafter"/>
</dbReference>
<dbReference type="GO" id="GO:0003919">
    <property type="term" value="F:FMN adenylyltransferase activity"/>
    <property type="evidence" value="ECO:0007669"/>
    <property type="project" value="UniProtKB-EC"/>
</dbReference>
<dbReference type="OrthoDB" id="9803667at2"/>
<dbReference type="PANTHER" id="PTHR22749:SF6">
    <property type="entry name" value="RIBOFLAVIN KINASE"/>
    <property type="match status" value="1"/>
</dbReference>
<dbReference type="PANTHER" id="PTHR22749">
    <property type="entry name" value="RIBOFLAVIN KINASE/FMN ADENYLYLTRANSFERASE"/>
    <property type="match status" value="1"/>
</dbReference>
<comment type="pathway">
    <text evidence="1">Cofactor biosynthesis; FAD biosynthesis; FAD from FMN: step 1/1.</text>
</comment>
<dbReference type="GO" id="GO:0006747">
    <property type="term" value="P:FAD biosynthetic process"/>
    <property type="evidence" value="ECO:0007669"/>
    <property type="project" value="UniProtKB-UniPathway"/>
</dbReference>
<evidence type="ECO:0000256" key="5">
    <source>
        <dbReference type="ARBA" id="ARBA00022643"/>
    </source>
</evidence>
<dbReference type="Pfam" id="PF06574">
    <property type="entry name" value="FAD_syn"/>
    <property type="match status" value="1"/>
</dbReference>
<dbReference type="InterPro" id="IPR015864">
    <property type="entry name" value="FAD_synthase"/>
</dbReference>
<feature type="domain" description="FAD synthetase" evidence="12">
    <location>
        <begin position="22"/>
        <end position="164"/>
    </location>
</feature>
<dbReference type="GO" id="GO:0009231">
    <property type="term" value="P:riboflavin biosynthetic process"/>
    <property type="evidence" value="ECO:0007669"/>
    <property type="project" value="InterPro"/>
</dbReference>
<evidence type="ECO:0000313" key="14">
    <source>
        <dbReference type="Proteomes" id="UP000015347"/>
    </source>
</evidence>
<dbReference type="STRING" id="1123237.Salmuc_00437"/>
<keyword evidence="8" id="KW-0547">Nucleotide-binding</keyword>
<proteinExistence type="inferred from homology"/>
<evidence type="ECO:0000259" key="12">
    <source>
        <dbReference type="Pfam" id="PF06574"/>
    </source>
</evidence>
<dbReference type="Proteomes" id="UP000015347">
    <property type="component" value="Unassembled WGS sequence"/>
</dbReference>
<evidence type="ECO:0000256" key="9">
    <source>
        <dbReference type="ARBA" id="ARBA00022827"/>
    </source>
</evidence>
<evidence type="ECO:0000256" key="10">
    <source>
        <dbReference type="ARBA" id="ARBA00022840"/>
    </source>
</evidence>
<accession>S9RES8</accession>
<reference evidence="14" key="1">
    <citation type="journal article" date="2014" name="Stand. Genomic Sci.">
        <title>Genome sequence of the exopolysaccharide-producing Salipiger mucosus type strain (DSM 16094(T)), a moderately halophilic member of the Roseobacter clade.</title>
        <authorList>
            <person name="Riedel T."/>
            <person name="Spring S."/>
            <person name="Fiebig A."/>
            <person name="Petersen J."/>
            <person name="Kyrpides N.C."/>
            <person name="Goker M."/>
            <person name="Klenk H.P."/>
        </authorList>
    </citation>
    <scope>NUCLEOTIDE SEQUENCE [LARGE SCALE GENOMIC DNA]</scope>
    <source>
        <strain evidence="14">DSM 16094</strain>
    </source>
</reference>
<dbReference type="Gene3D" id="3.40.50.620">
    <property type="entry name" value="HUPs"/>
    <property type="match status" value="1"/>
</dbReference>
<protein>
    <recommendedName>
        <fullName evidence="3">FAD synthase</fullName>
        <ecNumber evidence="3">2.7.7.2</ecNumber>
    </recommendedName>
</protein>
<keyword evidence="13" id="KW-0418">Kinase</keyword>
<organism evidence="13 14">
    <name type="scientific">Salipiger mucosus DSM 16094</name>
    <dbReference type="NCBI Taxonomy" id="1123237"/>
    <lineage>
        <taxon>Bacteria</taxon>
        <taxon>Pseudomonadati</taxon>
        <taxon>Pseudomonadota</taxon>
        <taxon>Alphaproteobacteria</taxon>
        <taxon>Rhodobacterales</taxon>
        <taxon>Roseobacteraceae</taxon>
        <taxon>Salipiger</taxon>
    </lineage>
</organism>
<keyword evidence="4" id="KW-0285">Flavoprotein</keyword>
<dbReference type="UniPathway" id="UPA00277">
    <property type="reaction ID" value="UER00407"/>
</dbReference>
<dbReference type="SUPFAM" id="SSF52374">
    <property type="entry name" value="Nucleotidylyl transferase"/>
    <property type="match status" value="1"/>
</dbReference>
<evidence type="ECO:0000256" key="4">
    <source>
        <dbReference type="ARBA" id="ARBA00022630"/>
    </source>
</evidence>
<evidence type="ECO:0000256" key="8">
    <source>
        <dbReference type="ARBA" id="ARBA00022741"/>
    </source>
</evidence>
<keyword evidence="9" id="KW-0274">FAD</keyword>
<dbReference type="EMBL" id="APVH01000046">
    <property type="protein sequence ID" value="EPX76605.1"/>
    <property type="molecule type" value="Genomic_DNA"/>
</dbReference>
<dbReference type="AlphaFoldDB" id="S9RES8"/>
<dbReference type="InterPro" id="IPR023468">
    <property type="entry name" value="Riboflavin_kinase"/>
</dbReference>
<dbReference type="eggNOG" id="COG0196">
    <property type="taxonomic scope" value="Bacteria"/>
</dbReference>
<evidence type="ECO:0000256" key="3">
    <source>
        <dbReference type="ARBA" id="ARBA00012393"/>
    </source>
</evidence>
<evidence type="ECO:0000256" key="7">
    <source>
        <dbReference type="ARBA" id="ARBA00022695"/>
    </source>
</evidence>
<evidence type="ECO:0000256" key="11">
    <source>
        <dbReference type="ARBA" id="ARBA00049494"/>
    </source>
</evidence>
<dbReference type="RefSeq" id="WP_020039322.1">
    <property type="nucleotide sequence ID" value="NZ_KE557282.1"/>
</dbReference>
<dbReference type="GO" id="GO:0005524">
    <property type="term" value="F:ATP binding"/>
    <property type="evidence" value="ECO:0007669"/>
    <property type="project" value="UniProtKB-KW"/>
</dbReference>
<gene>
    <name evidence="13" type="ORF">Salmuc_00437</name>
</gene>
<keyword evidence="7 13" id="KW-0548">Nucleotidyltransferase</keyword>
<dbReference type="InterPro" id="IPR014729">
    <property type="entry name" value="Rossmann-like_a/b/a_fold"/>
</dbReference>
<sequence>MSFQFTGRPTLVVSDRDLSLPASVVAIGAFDGVHQGHQQLISEAVRDARAEGVPAIVWTFDPPPKVFFGRAARLSTLDDKLARIARLGPDLIAVASFTASYCARSAGAFLGDLARIGPRRVHVGADFRFGAKQTGDVELLAARFETRLARPVVCAGGEPVSSTRIRALRRAGDIAGAAVLQSCPGPAALLAGRLQMHDTRYEEDPHVRH</sequence>
<comment type="similarity">
    <text evidence="2">Belongs to the RibF family.</text>
</comment>
<evidence type="ECO:0000313" key="13">
    <source>
        <dbReference type="EMBL" id="EPX76605.1"/>
    </source>
</evidence>
<comment type="caution">
    <text evidence="13">The sequence shown here is derived from an EMBL/GenBank/DDBJ whole genome shotgun (WGS) entry which is preliminary data.</text>
</comment>
<dbReference type="EC" id="2.7.7.2" evidence="3"/>
<dbReference type="GO" id="GO:0008531">
    <property type="term" value="F:riboflavin kinase activity"/>
    <property type="evidence" value="ECO:0007669"/>
    <property type="project" value="TreeGrafter"/>
</dbReference>
<evidence type="ECO:0000256" key="6">
    <source>
        <dbReference type="ARBA" id="ARBA00022679"/>
    </source>
</evidence>
<comment type="catalytic activity">
    <reaction evidence="11">
        <text>FMN + ATP + H(+) = FAD + diphosphate</text>
        <dbReference type="Rhea" id="RHEA:17237"/>
        <dbReference type="ChEBI" id="CHEBI:15378"/>
        <dbReference type="ChEBI" id="CHEBI:30616"/>
        <dbReference type="ChEBI" id="CHEBI:33019"/>
        <dbReference type="ChEBI" id="CHEBI:57692"/>
        <dbReference type="ChEBI" id="CHEBI:58210"/>
        <dbReference type="EC" id="2.7.7.2"/>
    </reaction>
</comment>